<dbReference type="InterPro" id="IPR024548">
    <property type="entry name" value="Cu2_monoox_C"/>
</dbReference>
<protein>
    <recommendedName>
        <fullName evidence="6">DOMON domain-containing protein</fullName>
    </recommendedName>
</protein>
<evidence type="ECO:0000256" key="4">
    <source>
        <dbReference type="SAM" id="Phobius"/>
    </source>
</evidence>
<dbReference type="InterPro" id="IPR014784">
    <property type="entry name" value="Cu2_ascorb_mOase-like_C"/>
</dbReference>
<dbReference type="OrthoDB" id="193961at2759"/>
<dbReference type="GO" id="GO:0005507">
    <property type="term" value="F:copper ion binding"/>
    <property type="evidence" value="ECO:0007669"/>
    <property type="project" value="InterPro"/>
</dbReference>
<keyword evidence="2" id="KW-1015">Disulfide bond</keyword>
<reference evidence="7 8" key="1">
    <citation type="journal article" date="2010" name="Nature">
        <title>The Ectocarpus genome and the independent evolution of multicellularity in brown algae.</title>
        <authorList>
            <person name="Cock J.M."/>
            <person name="Sterck L."/>
            <person name="Rouze P."/>
            <person name="Scornet D."/>
            <person name="Allen A.E."/>
            <person name="Amoutzias G."/>
            <person name="Anthouard V."/>
            <person name="Artiguenave F."/>
            <person name="Aury J.M."/>
            <person name="Badger J.H."/>
            <person name="Beszteri B."/>
            <person name="Billiau K."/>
            <person name="Bonnet E."/>
            <person name="Bothwell J.H."/>
            <person name="Bowler C."/>
            <person name="Boyen C."/>
            <person name="Brownlee C."/>
            <person name="Carrano C.J."/>
            <person name="Charrier B."/>
            <person name="Cho G.Y."/>
            <person name="Coelho S.M."/>
            <person name="Collen J."/>
            <person name="Corre E."/>
            <person name="Da Silva C."/>
            <person name="Delage L."/>
            <person name="Delaroque N."/>
            <person name="Dittami S.M."/>
            <person name="Doulbeau S."/>
            <person name="Elias M."/>
            <person name="Farnham G."/>
            <person name="Gachon C.M."/>
            <person name="Gschloessl B."/>
            <person name="Heesch S."/>
            <person name="Jabbari K."/>
            <person name="Jubin C."/>
            <person name="Kawai H."/>
            <person name="Kimura K."/>
            <person name="Kloareg B."/>
            <person name="Kupper F.C."/>
            <person name="Lang D."/>
            <person name="Le Bail A."/>
            <person name="Leblanc C."/>
            <person name="Lerouge P."/>
            <person name="Lohr M."/>
            <person name="Lopez P.J."/>
            <person name="Martens C."/>
            <person name="Maumus F."/>
            <person name="Michel G."/>
            <person name="Miranda-Saavedra D."/>
            <person name="Morales J."/>
            <person name="Moreau H."/>
            <person name="Motomura T."/>
            <person name="Nagasato C."/>
            <person name="Napoli C.A."/>
            <person name="Nelson D.R."/>
            <person name="Nyvall-Collen P."/>
            <person name="Peters A.F."/>
            <person name="Pommier C."/>
            <person name="Potin P."/>
            <person name="Poulain J."/>
            <person name="Quesneville H."/>
            <person name="Read B."/>
            <person name="Rensing S.A."/>
            <person name="Ritter A."/>
            <person name="Rousvoal S."/>
            <person name="Samanta M."/>
            <person name="Samson G."/>
            <person name="Schroeder D.C."/>
            <person name="Segurens B."/>
            <person name="Strittmatter M."/>
            <person name="Tonon T."/>
            <person name="Tregear J.W."/>
            <person name="Valentin K."/>
            <person name="von Dassow P."/>
            <person name="Yamagishi T."/>
            <person name="Van de Peer Y."/>
            <person name="Wincker P."/>
        </authorList>
    </citation>
    <scope>NUCLEOTIDE SEQUENCE [LARGE SCALE GENOMIC DNA]</scope>
    <source>
        <strain evidence="8">Ec32 / CCAP1310/4</strain>
    </source>
</reference>
<keyword evidence="5" id="KW-0732">Signal</keyword>
<dbReference type="CDD" id="cd09631">
    <property type="entry name" value="DOMON_DOH"/>
    <property type="match status" value="1"/>
</dbReference>
<sequence length="618" mass="66941">MNPHQCASAMIHIIIIIAGMMIAGGGPQVVAAQQDFDASSYARNISVDPNVDVFWTVDANLGTIKVAVHAKAATGWAGLGVSEMGGMEGADIVYYETWTGNVTDAHAIVAGTPVTDECTQDWTLVSAEAGTDGLVFEAERALDTGDSQDHVFVDDSADDVLPTRLLAAWGDSETIAYHAANFAKAEVILYGGVENSNTDPILELTTDPDIPFFDVTAKNFTVPTNRTHYENSCIPRSELPAEEFHAIGFEGIIQTSTSKYVHHLTLTAFTGTHDCGQDCIDWVLANLPDDDEPSSQSAYSDPYTFNNMTIPDFCYQQFANIFAWAPGSADVQLPGNVGFRFGNDSYTSLRVETHYNNPDGDAGEVDSSGVRVYYTEDIREMDMGVITLGDPSVDLIGTKLPEGKSSVEFDCPGACTETYFEAESVTVYSHFLHMHENGQRMETRQYRNDSDGNEQLVDATEVEYYSFLQAGGHVTAHNGSDIIQKGDRFETTCYYDTSLSSVDSTNVTFGEGSEQEMCMDFLFYYPAQIIPDGGYCGGLERCGGSFLGITELGDETDFNRTFGIVDSCTGTLDEDEQNDGTLSTGSSSVTTLGLGLSAFTMAVALSLTPCVCLIVWLE</sequence>
<keyword evidence="4" id="KW-1133">Transmembrane helix</keyword>
<evidence type="ECO:0000256" key="2">
    <source>
        <dbReference type="ARBA" id="ARBA00023157"/>
    </source>
</evidence>
<proteinExistence type="inferred from homology"/>
<accession>D8LD47</accession>
<dbReference type="EMBL" id="FN649748">
    <property type="protein sequence ID" value="CBN78414.1"/>
    <property type="molecule type" value="Genomic_DNA"/>
</dbReference>
<dbReference type="Pfam" id="PF03351">
    <property type="entry name" value="DOMON"/>
    <property type="match status" value="1"/>
</dbReference>
<feature type="domain" description="DOMON" evidence="6">
    <location>
        <begin position="49"/>
        <end position="170"/>
    </location>
</feature>
<dbReference type="SUPFAM" id="SSF49742">
    <property type="entry name" value="PHM/PNGase F"/>
    <property type="match status" value="2"/>
</dbReference>
<keyword evidence="8" id="KW-1185">Reference proteome</keyword>
<dbReference type="AlphaFoldDB" id="D8LD47"/>
<keyword evidence="4" id="KW-0812">Transmembrane</keyword>
<dbReference type="Pfam" id="PF03712">
    <property type="entry name" value="Cu2_monoox_C"/>
    <property type="match status" value="1"/>
</dbReference>
<dbReference type="Gene3D" id="2.60.120.230">
    <property type="match status" value="1"/>
</dbReference>
<feature type="transmembrane region" description="Helical" evidence="4">
    <location>
        <begin position="592"/>
        <end position="617"/>
    </location>
</feature>
<dbReference type="InterPro" id="IPR036939">
    <property type="entry name" value="Cu2_ascorb_mOase_N_sf"/>
</dbReference>
<organism evidence="7 8">
    <name type="scientific">Ectocarpus siliculosus</name>
    <name type="common">Brown alga</name>
    <name type="synonym">Conferva siliculosa</name>
    <dbReference type="NCBI Taxonomy" id="2880"/>
    <lineage>
        <taxon>Eukaryota</taxon>
        <taxon>Sar</taxon>
        <taxon>Stramenopiles</taxon>
        <taxon>Ochrophyta</taxon>
        <taxon>PX clade</taxon>
        <taxon>Phaeophyceae</taxon>
        <taxon>Ectocarpales</taxon>
        <taxon>Ectocarpaceae</taxon>
        <taxon>Ectocarpus</taxon>
    </lineage>
</organism>
<evidence type="ECO:0000256" key="5">
    <source>
        <dbReference type="SAM" id="SignalP"/>
    </source>
</evidence>
<name>D8LD47_ECTSI</name>
<gene>
    <name evidence="7" type="ORF">Esi_0113_0053</name>
</gene>
<dbReference type="InterPro" id="IPR000323">
    <property type="entry name" value="Cu2_ascorb_mOase_N"/>
</dbReference>
<dbReference type="Proteomes" id="UP000002630">
    <property type="component" value="Linkage Group LG23"/>
</dbReference>
<dbReference type="InterPro" id="IPR005018">
    <property type="entry name" value="DOMON_domain"/>
</dbReference>
<comment type="similarity">
    <text evidence="1">Belongs to the copper type II ascorbate-dependent monooxygenase family.</text>
</comment>
<evidence type="ECO:0000259" key="6">
    <source>
        <dbReference type="PROSITE" id="PS50836"/>
    </source>
</evidence>
<evidence type="ECO:0000313" key="7">
    <source>
        <dbReference type="EMBL" id="CBN78414.1"/>
    </source>
</evidence>
<dbReference type="Gene3D" id="2.60.120.310">
    <property type="entry name" value="Copper type II, ascorbate-dependent monooxygenase, N-terminal domain"/>
    <property type="match status" value="1"/>
</dbReference>
<dbReference type="PROSITE" id="PS50836">
    <property type="entry name" value="DOMON"/>
    <property type="match status" value="1"/>
</dbReference>
<keyword evidence="3" id="KW-0325">Glycoprotein</keyword>
<dbReference type="EMBL" id="FN647822">
    <property type="protein sequence ID" value="CBN78414.1"/>
    <property type="molecule type" value="Genomic_DNA"/>
</dbReference>
<feature type="signal peptide" evidence="5">
    <location>
        <begin position="1"/>
        <end position="32"/>
    </location>
</feature>
<dbReference type="InterPro" id="IPR000945">
    <property type="entry name" value="DBH-like"/>
</dbReference>
<feature type="chain" id="PRO_5003116968" description="DOMON domain-containing protein" evidence="5">
    <location>
        <begin position="33"/>
        <end position="618"/>
    </location>
</feature>
<dbReference type="PANTHER" id="PTHR10157:SF23">
    <property type="entry name" value="MOXD1 HOMOLOG 1"/>
    <property type="match status" value="1"/>
</dbReference>
<dbReference type="PANTHER" id="PTHR10157">
    <property type="entry name" value="DOPAMINE BETA HYDROXYLASE RELATED"/>
    <property type="match status" value="1"/>
</dbReference>
<dbReference type="Pfam" id="PF01082">
    <property type="entry name" value="Cu2_monooxygen"/>
    <property type="match status" value="1"/>
</dbReference>
<dbReference type="STRING" id="2880.D8LD47"/>
<dbReference type="GO" id="GO:0004500">
    <property type="term" value="F:dopamine beta-monooxygenase activity"/>
    <property type="evidence" value="ECO:0007669"/>
    <property type="project" value="InterPro"/>
</dbReference>
<dbReference type="eggNOG" id="KOG3568">
    <property type="taxonomic scope" value="Eukaryota"/>
</dbReference>
<dbReference type="InParanoid" id="D8LD47"/>
<evidence type="ECO:0000313" key="8">
    <source>
        <dbReference type="Proteomes" id="UP000002630"/>
    </source>
</evidence>
<keyword evidence="4" id="KW-0472">Membrane</keyword>
<dbReference type="InterPro" id="IPR045266">
    <property type="entry name" value="DOH_DOMON"/>
</dbReference>
<evidence type="ECO:0000256" key="3">
    <source>
        <dbReference type="ARBA" id="ARBA00023180"/>
    </source>
</evidence>
<evidence type="ECO:0000256" key="1">
    <source>
        <dbReference type="ARBA" id="ARBA00010676"/>
    </source>
</evidence>
<dbReference type="OMA" id="MITGKHM"/>
<dbReference type="InterPro" id="IPR008977">
    <property type="entry name" value="PHM/PNGase_F_dom_sf"/>
</dbReference>